<reference evidence="1" key="1">
    <citation type="journal article" date="2014" name="Front. Microbiol.">
        <title>High frequency of phylogenetically diverse reductive dehalogenase-homologous genes in deep subseafloor sedimentary metagenomes.</title>
        <authorList>
            <person name="Kawai M."/>
            <person name="Futagami T."/>
            <person name="Toyoda A."/>
            <person name="Takaki Y."/>
            <person name="Nishi S."/>
            <person name="Hori S."/>
            <person name="Arai W."/>
            <person name="Tsubouchi T."/>
            <person name="Morono Y."/>
            <person name="Uchiyama I."/>
            <person name="Ito T."/>
            <person name="Fujiyama A."/>
            <person name="Inagaki F."/>
            <person name="Takami H."/>
        </authorList>
    </citation>
    <scope>NUCLEOTIDE SEQUENCE</scope>
    <source>
        <strain evidence="1">Expedition CK06-06</strain>
    </source>
</reference>
<proteinExistence type="predicted"/>
<evidence type="ECO:0000313" key="1">
    <source>
        <dbReference type="EMBL" id="GAG81468.1"/>
    </source>
</evidence>
<protein>
    <recommendedName>
        <fullName evidence="2">Helicase/UvrB N-terminal domain-containing protein</fullName>
    </recommendedName>
</protein>
<name>X1BBI9_9ZZZZ</name>
<sequence>MKIFFEDPVIPPNGYEGQNWRDDFQLTVHLQDEVNIVKKYGNIFLTNIHRVFESTHQDTSFEDLNTSEYFLGSKPVVKTTDSKIDLGDIVRDIDELMILNDEAHHVHSPSLSHWLQDTILL</sequence>
<dbReference type="AlphaFoldDB" id="X1BBI9"/>
<dbReference type="EMBL" id="BART01012476">
    <property type="protein sequence ID" value="GAG81468.1"/>
    <property type="molecule type" value="Genomic_DNA"/>
</dbReference>
<organism evidence="1">
    <name type="scientific">marine sediment metagenome</name>
    <dbReference type="NCBI Taxonomy" id="412755"/>
    <lineage>
        <taxon>unclassified sequences</taxon>
        <taxon>metagenomes</taxon>
        <taxon>ecological metagenomes</taxon>
    </lineage>
</organism>
<accession>X1BBI9</accession>
<evidence type="ECO:0008006" key="2">
    <source>
        <dbReference type="Google" id="ProtNLM"/>
    </source>
</evidence>
<gene>
    <name evidence="1" type="ORF">S01H4_26023</name>
</gene>
<comment type="caution">
    <text evidence="1">The sequence shown here is derived from an EMBL/GenBank/DDBJ whole genome shotgun (WGS) entry which is preliminary data.</text>
</comment>